<dbReference type="InterPro" id="IPR036392">
    <property type="entry name" value="PLAT/LH2_dom_sf"/>
</dbReference>
<dbReference type="InterPro" id="IPR047278">
    <property type="entry name" value="DEN5A/B"/>
</dbReference>
<evidence type="ECO:0000313" key="5">
    <source>
        <dbReference type="Proteomes" id="UP001529510"/>
    </source>
</evidence>
<sequence length="90" mass="10135">CQNLGKLTTVQMGHDNSGLYAKWLVECVMVRNGITGHTYKFPCGRWLGKGVDDGSLERILVGELVTNTESEDRMCRTPPMQQSPGMMRRF</sequence>
<dbReference type="AlphaFoldDB" id="A0ABD0QRP1"/>
<gene>
    <name evidence="4" type="ORF">M9458_015020</name>
</gene>
<dbReference type="PANTHER" id="PTHR46070">
    <property type="entry name" value="PINSTRIPE, ISOFORM A"/>
    <property type="match status" value="1"/>
</dbReference>
<dbReference type="PROSITE" id="PS50095">
    <property type="entry name" value="PLAT"/>
    <property type="match status" value="1"/>
</dbReference>
<dbReference type="PANTHER" id="PTHR46070:SF2">
    <property type="entry name" value="DENN DOMAIN-CONTAINING PROTEIN 5A"/>
    <property type="match status" value="1"/>
</dbReference>
<name>A0ABD0QRP1_CIRMR</name>
<dbReference type="EMBL" id="JAMKFB020000007">
    <property type="protein sequence ID" value="KAL0187921.1"/>
    <property type="molecule type" value="Genomic_DNA"/>
</dbReference>
<proteinExistence type="predicted"/>
<feature type="region of interest" description="Disordered" evidence="2">
    <location>
        <begin position="70"/>
        <end position="90"/>
    </location>
</feature>
<comment type="caution">
    <text evidence="1">Lacks conserved residue(s) required for the propagation of feature annotation.</text>
</comment>
<comment type="caution">
    <text evidence="4">The sequence shown here is derived from an EMBL/GenBank/DDBJ whole genome shotgun (WGS) entry which is preliminary data.</text>
</comment>
<evidence type="ECO:0000256" key="2">
    <source>
        <dbReference type="SAM" id="MobiDB-lite"/>
    </source>
</evidence>
<organism evidence="4 5">
    <name type="scientific">Cirrhinus mrigala</name>
    <name type="common">Mrigala</name>
    <dbReference type="NCBI Taxonomy" id="683832"/>
    <lineage>
        <taxon>Eukaryota</taxon>
        <taxon>Metazoa</taxon>
        <taxon>Chordata</taxon>
        <taxon>Craniata</taxon>
        <taxon>Vertebrata</taxon>
        <taxon>Euteleostomi</taxon>
        <taxon>Actinopterygii</taxon>
        <taxon>Neopterygii</taxon>
        <taxon>Teleostei</taxon>
        <taxon>Ostariophysi</taxon>
        <taxon>Cypriniformes</taxon>
        <taxon>Cyprinidae</taxon>
        <taxon>Labeoninae</taxon>
        <taxon>Labeonini</taxon>
        <taxon>Cirrhinus</taxon>
    </lineage>
</organism>
<feature type="non-terminal residue" evidence="4">
    <location>
        <position position="90"/>
    </location>
</feature>
<feature type="non-terminal residue" evidence="4">
    <location>
        <position position="1"/>
    </location>
</feature>
<feature type="domain" description="PLAT" evidence="3">
    <location>
        <begin position="1"/>
        <end position="61"/>
    </location>
</feature>
<keyword evidence="5" id="KW-1185">Reference proteome</keyword>
<evidence type="ECO:0000256" key="1">
    <source>
        <dbReference type="PROSITE-ProRule" id="PRU00152"/>
    </source>
</evidence>
<dbReference type="Proteomes" id="UP001529510">
    <property type="component" value="Unassembled WGS sequence"/>
</dbReference>
<dbReference type="InterPro" id="IPR001024">
    <property type="entry name" value="PLAT/LH2_dom"/>
</dbReference>
<evidence type="ECO:0000313" key="4">
    <source>
        <dbReference type="EMBL" id="KAL0187921.1"/>
    </source>
</evidence>
<evidence type="ECO:0000259" key="3">
    <source>
        <dbReference type="PROSITE" id="PS50095"/>
    </source>
</evidence>
<dbReference type="Pfam" id="PF01477">
    <property type="entry name" value="PLAT"/>
    <property type="match status" value="1"/>
</dbReference>
<reference evidence="4 5" key="1">
    <citation type="submission" date="2024-05" db="EMBL/GenBank/DDBJ databases">
        <title>Genome sequencing and assembly of Indian major carp, Cirrhinus mrigala (Hamilton, 1822).</title>
        <authorList>
            <person name="Mohindra V."/>
            <person name="Chowdhury L.M."/>
            <person name="Lal K."/>
            <person name="Jena J.K."/>
        </authorList>
    </citation>
    <scope>NUCLEOTIDE SEQUENCE [LARGE SCALE GENOMIC DNA]</scope>
    <source>
        <strain evidence="4">CM1030</strain>
        <tissue evidence="4">Blood</tissue>
    </source>
</reference>
<protein>
    <recommendedName>
        <fullName evidence="3">PLAT domain-containing protein</fullName>
    </recommendedName>
</protein>
<dbReference type="Gene3D" id="2.60.60.20">
    <property type="entry name" value="PLAT/LH2 domain"/>
    <property type="match status" value="1"/>
</dbReference>
<accession>A0ABD0QRP1</accession>
<dbReference type="SUPFAM" id="SSF49723">
    <property type="entry name" value="Lipase/lipooxygenase domain (PLAT/LH2 domain)"/>
    <property type="match status" value="1"/>
</dbReference>